<dbReference type="PANTHER" id="PTHR36352">
    <property type="entry name" value="EXPRESSED PROTEIN"/>
    <property type="match status" value="1"/>
</dbReference>
<sequence>MASSAQAISLLTSATTTAVAGNVTRFFQRTTTKSVKLYGNNCSSPSNFQLGMSIRKTIRDAPPAQHRLSSSINDTAVPSDAEDGVVLGTSKLPSNTDLFRFDSLLFQWANSLCQGANLPLPAPLKVDKLKGGVRLGFTTIGEDKIETPVYIDCLVFPPEVENGQPIFRAIRNGEMKEKVPPGEERIMRSLLQALQKSTEIANM</sequence>
<dbReference type="Pfam" id="PF23650">
    <property type="entry name" value="DUF7148"/>
    <property type="match status" value="1"/>
</dbReference>
<name>A0A0K9NU48_ZOSMR</name>
<keyword evidence="3" id="KW-1185">Reference proteome</keyword>
<feature type="domain" description="DUF7148" evidence="1">
    <location>
        <begin position="82"/>
        <end position="202"/>
    </location>
</feature>
<evidence type="ECO:0000259" key="1">
    <source>
        <dbReference type="Pfam" id="PF23650"/>
    </source>
</evidence>
<gene>
    <name evidence="2" type="ORF">ZOSMA_5G01710</name>
</gene>
<reference evidence="3" key="1">
    <citation type="journal article" date="2016" name="Nature">
        <title>The genome of the seagrass Zostera marina reveals angiosperm adaptation to the sea.</title>
        <authorList>
            <person name="Olsen J.L."/>
            <person name="Rouze P."/>
            <person name="Verhelst B."/>
            <person name="Lin Y.-C."/>
            <person name="Bayer T."/>
            <person name="Collen J."/>
            <person name="Dattolo E."/>
            <person name="De Paoli E."/>
            <person name="Dittami S."/>
            <person name="Maumus F."/>
            <person name="Michel G."/>
            <person name="Kersting A."/>
            <person name="Lauritano C."/>
            <person name="Lohaus R."/>
            <person name="Toepel M."/>
            <person name="Tonon T."/>
            <person name="Vanneste K."/>
            <person name="Amirebrahimi M."/>
            <person name="Brakel J."/>
            <person name="Bostroem C."/>
            <person name="Chovatia M."/>
            <person name="Grimwood J."/>
            <person name="Jenkins J.W."/>
            <person name="Jueterbock A."/>
            <person name="Mraz A."/>
            <person name="Stam W.T."/>
            <person name="Tice H."/>
            <person name="Bornberg-Bauer E."/>
            <person name="Green P.J."/>
            <person name="Pearson G.A."/>
            <person name="Procaccini G."/>
            <person name="Duarte C.M."/>
            <person name="Schmutz J."/>
            <person name="Reusch T.B.H."/>
            <person name="Van de Peer Y."/>
        </authorList>
    </citation>
    <scope>NUCLEOTIDE SEQUENCE [LARGE SCALE GENOMIC DNA]</scope>
    <source>
        <strain evidence="3">cv. Finnish</strain>
    </source>
</reference>
<evidence type="ECO:0000313" key="2">
    <source>
        <dbReference type="EMBL" id="KMZ60304.1"/>
    </source>
</evidence>
<organism evidence="2 3">
    <name type="scientific">Zostera marina</name>
    <name type="common">Eelgrass</name>
    <dbReference type="NCBI Taxonomy" id="29655"/>
    <lineage>
        <taxon>Eukaryota</taxon>
        <taxon>Viridiplantae</taxon>
        <taxon>Streptophyta</taxon>
        <taxon>Embryophyta</taxon>
        <taxon>Tracheophyta</taxon>
        <taxon>Spermatophyta</taxon>
        <taxon>Magnoliopsida</taxon>
        <taxon>Liliopsida</taxon>
        <taxon>Zosteraceae</taxon>
        <taxon>Zostera</taxon>
    </lineage>
</organism>
<comment type="caution">
    <text evidence="2">The sequence shown here is derived from an EMBL/GenBank/DDBJ whole genome shotgun (WGS) entry which is preliminary data.</text>
</comment>
<dbReference type="InterPro" id="IPR055572">
    <property type="entry name" value="DUF7148"/>
</dbReference>
<protein>
    <recommendedName>
        <fullName evidence="1">DUF7148 domain-containing protein</fullName>
    </recommendedName>
</protein>
<dbReference type="Proteomes" id="UP000036987">
    <property type="component" value="Unassembled WGS sequence"/>
</dbReference>
<evidence type="ECO:0000313" key="3">
    <source>
        <dbReference type="Proteomes" id="UP000036987"/>
    </source>
</evidence>
<proteinExistence type="predicted"/>
<dbReference type="STRING" id="29655.A0A0K9NU48"/>
<dbReference type="OrthoDB" id="1930092at2759"/>
<dbReference type="EMBL" id="LFYR01001623">
    <property type="protein sequence ID" value="KMZ60304.1"/>
    <property type="molecule type" value="Genomic_DNA"/>
</dbReference>
<dbReference type="AlphaFoldDB" id="A0A0K9NU48"/>
<dbReference type="PANTHER" id="PTHR36352:SF1">
    <property type="entry name" value="EXPRESSED PROTEIN"/>
    <property type="match status" value="1"/>
</dbReference>
<accession>A0A0K9NU48</accession>